<dbReference type="InParanoid" id="D2V8H9"/>
<evidence type="ECO:0000313" key="3">
    <source>
        <dbReference type="Proteomes" id="UP000006671"/>
    </source>
</evidence>
<dbReference type="EMBL" id="GG738857">
    <property type="protein sequence ID" value="EFC46688.1"/>
    <property type="molecule type" value="Genomic_DNA"/>
</dbReference>
<gene>
    <name evidence="2" type="ORF">NAEGRDRAFT_78999</name>
</gene>
<feature type="domain" description="Endo-beta-1,2-glucanase SGL" evidence="1">
    <location>
        <begin position="93"/>
        <end position="503"/>
    </location>
</feature>
<evidence type="ECO:0000313" key="2">
    <source>
        <dbReference type="EMBL" id="EFC46688.1"/>
    </source>
</evidence>
<dbReference type="Proteomes" id="UP000006671">
    <property type="component" value="Unassembled WGS sequence"/>
</dbReference>
<accession>D2V8H9</accession>
<dbReference type="eggNOG" id="ENOG502R4GJ">
    <property type="taxonomic scope" value="Eukaryota"/>
</dbReference>
<proteinExistence type="predicted"/>
<name>D2V8H9_NAEGR</name>
<protein>
    <submittedName>
        <fullName evidence="2">GPI anchored protein</fullName>
    </submittedName>
</protein>
<dbReference type="Pfam" id="PF26157">
    <property type="entry name" value="SGL_GH162"/>
    <property type="match status" value="1"/>
</dbReference>
<dbReference type="OrthoDB" id="9981847at2759"/>
<keyword evidence="3" id="KW-1185">Reference proteome</keyword>
<evidence type="ECO:0000259" key="1">
    <source>
        <dbReference type="Pfam" id="PF26157"/>
    </source>
</evidence>
<reference evidence="2 3" key="1">
    <citation type="journal article" date="2010" name="Cell">
        <title>The genome of Naegleria gruberi illuminates early eukaryotic versatility.</title>
        <authorList>
            <person name="Fritz-Laylin L.K."/>
            <person name="Prochnik S.E."/>
            <person name="Ginger M.L."/>
            <person name="Dacks J.B."/>
            <person name="Carpenter M.L."/>
            <person name="Field M.C."/>
            <person name="Kuo A."/>
            <person name="Paredez A."/>
            <person name="Chapman J."/>
            <person name="Pham J."/>
            <person name="Shu S."/>
            <person name="Neupane R."/>
            <person name="Cipriano M."/>
            <person name="Mancuso J."/>
            <person name="Tu H."/>
            <person name="Salamov A."/>
            <person name="Lindquist E."/>
            <person name="Shapiro H."/>
            <person name="Lucas S."/>
            <person name="Grigoriev I.V."/>
            <person name="Cande W.Z."/>
            <person name="Fulton C."/>
            <person name="Rokhsar D.S."/>
            <person name="Dawson S.C."/>
        </authorList>
    </citation>
    <scope>NUCLEOTIDE SEQUENCE [LARGE SCALE GENOMIC DNA]</scope>
    <source>
        <strain evidence="2 3">NEG-M</strain>
    </source>
</reference>
<dbReference type="RefSeq" id="XP_002679432.1">
    <property type="nucleotide sequence ID" value="XM_002679386.1"/>
</dbReference>
<dbReference type="GeneID" id="8860013"/>
<organism evidence="3">
    <name type="scientific">Naegleria gruberi</name>
    <name type="common">Amoeba</name>
    <dbReference type="NCBI Taxonomy" id="5762"/>
    <lineage>
        <taxon>Eukaryota</taxon>
        <taxon>Discoba</taxon>
        <taxon>Heterolobosea</taxon>
        <taxon>Tetramitia</taxon>
        <taxon>Eutetramitia</taxon>
        <taxon>Vahlkampfiidae</taxon>
        <taxon>Naegleria</taxon>
    </lineage>
</organism>
<dbReference type="InterPro" id="IPR058773">
    <property type="entry name" value="SGL_GH162"/>
</dbReference>
<sequence>MKSKSGKLTKWDFVGRIVLVVVGVLMMMCLQESLVHAKSIEEAENYPCRFALEYSIADFYNNSIRAQQFLMNVSHWEGKFATHGVGLNMISGLTYDGHQIDYDTSELHDPLHDFSAASKESLHLDMIALGLNGDKIAMNFFKSSMESQSNVRFAFSAKKNQQLLRSYESIKDSQDNRVQQFILSSLRAKLQSYEKFDNQYPGFGGLLPWFTVSDEGAGLLDGWTDRVPSLDNGQMIWGLIAVEQVLRQQQIGLDLADIIAARIKKLTQTVLPIFYDGNGHVRCVAKIKNIYGSPYNPNNYQSDGSCYLNDPYEGELMDFFIDLKADWAASGYSLDERNKIWLAKRSQTRAVKYKSKLYGDILVEQGFWYSSHEKWKYLMLPYQSVPVNNRIFLNGERARLVNSIENGIPGLFASVTVPVKRGDYSPPYSSACGIAQIASQPIEYTTIVTPYGSFPPVLADQNIGLMWYLTTIQGAKMQGVYGSTESTNITGSAIQNSLLLIWLVMDCMIVSIKSWTLNGQEYLELDHTLENKFHSINSDQPLTFLKIWLTLQCVLKPMSIPNLREFQKSL</sequence>
<dbReference type="AlphaFoldDB" id="D2V8H9"/>
<dbReference type="VEuPathDB" id="AmoebaDB:NAEGRDRAFT_78999"/>
<dbReference type="KEGG" id="ngr:NAEGRDRAFT_78999"/>